<dbReference type="InterPro" id="IPR004843">
    <property type="entry name" value="Calcineurin-like_PHP"/>
</dbReference>
<dbReference type="Pfam" id="PF00149">
    <property type="entry name" value="Metallophos"/>
    <property type="match status" value="1"/>
</dbReference>
<feature type="domain" description="Calcineurin-like phosphoesterase" evidence="12">
    <location>
        <begin position="332"/>
        <end position="545"/>
    </location>
</feature>
<keyword evidence="16" id="KW-1185">Reference proteome</keyword>
<dbReference type="GO" id="GO:0046872">
    <property type="term" value="F:metal ion binding"/>
    <property type="evidence" value="ECO:0007669"/>
    <property type="project" value="InterPro"/>
</dbReference>
<evidence type="ECO:0000313" key="16">
    <source>
        <dbReference type="Proteomes" id="UP000813463"/>
    </source>
</evidence>
<keyword evidence="11" id="KW-0472">Membrane</keyword>
<evidence type="ECO:0000256" key="8">
    <source>
        <dbReference type="ARBA" id="ARBA00022833"/>
    </source>
</evidence>
<dbReference type="Gene3D" id="3.60.21.10">
    <property type="match status" value="1"/>
</dbReference>
<dbReference type="SUPFAM" id="SSF49363">
    <property type="entry name" value="Purple acid phosphatase, N-terminal domain"/>
    <property type="match status" value="1"/>
</dbReference>
<evidence type="ECO:0000256" key="7">
    <source>
        <dbReference type="ARBA" id="ARBA00022729"/>
    </source>
</evidence>
<keyword evidence="8" id="KW-0862">Zinc</keyword>
<dbReference type="InterPro" id="IPR015914">
    <property type="entry name" value="PAPs_N"/>
</dbReference>
<dbReference type="Proteomes" id="UP000813463">
    <property type="component" value="Chromosome 1"/>
</dbReference>
<dbReference type="InterPro" id="IPR041792">
    <property type="entry name" value="MPP_PAP"/>
</dbReference>
<dbReference type="EC" id="3.1.3.2" evidence="10"/>
<keyword evidence="11" id="KW-0812">Transmembrane</keyword>
<feature type="domain" description="Purple acid phosphatase N-terminal" evidence="14">
    <location>
        <begin position="223"/>
        <end position="323"/>
    </location>
</feature>
<dbReference type="KEGG" id="soe:110791981"/>
<dbReference type="InterPro" id="IPR040974">
    <property type="entry name" value="Fn3_PAP"/>
</dbReference>
<evidence type="ECO:0000256" key="9">
    <source>
        <dbReference type="ARBA" id="ARBA00023180"/>
    </source>
</evidence>
<dbReference type="AlphaFoldDB" id="A0A9R0IP44"/>
<comment type="cofactor">
    <cofactor evidence="2">
        <name>Fe cation</name>
        <dbReference type="ChEBI" id="CHEBI:24875"/>
    </cofactor>
</comment>
<feature type="domain" description="Purple acid phosphatase C-terminal" evidence="13">
    <location>
        <begin position="577"/>
        <end position="635"/>
    </location>
</feature>
<comment type="cofactor">
    <cofactor evidence="1">
        <name>Zn(2+)</name>
        <dbReference type="ChEBI" id="CHEBI:29105"/>
    </cofactor>
</comment>
<feature type="domain" description="Purple acid phosphatase Fn3-like" evidence="15">
    <location>
        <begin position="86"/>
        <end position="216"/>
    </location>
</feature>
<gene>
    <name evidence="17" type="primary">LOC110791981</name>
</gene>
<keyword evidence="9" id="KW-0325">Glycoprotein</keyword>
<dbReference type="InterPro" id="IPR025733">
    <property type="entry name" value="PAPs_C"/>
</dbReference>
<dbReference type="GeneID" id="110791981"/>
<evidence type="ECO:0000256" key="4">
    <source>
        <dbReference type="ARBA" id="ARBA00008723"/>
    </source>
</evidence>
<comment type="similarity">
    <text evidence="4 10">Belongs to the metallophosphoesterase superfamily. Purple acid phosphatase family.</text>
</comment>
<dbReference type="Gene3D" id="2.60.40.380">
    <property type="entry name" value="Purple acid phosphatase-like, N-terminal"/>
    <property type="match status" value="1"/>
</dbReference>
<dbReference type="InterPro" id="IPR029052">
    <property type="entry name" value="Metallo-depent_PP-like"/>
</dbReference>
<keyword evidence="7" id="KW-0732">Signal</keyword>
<comment type="subcellular location">
    <subcellularLocation>
        <location evidence="3">Secreted</location>
    </subcellularLocation>
</comment>
<reference evidence="17" key="2">
    <citation type="submission" date="2025-08" db="UniProtKB">
        <authorList>
            <consortium name="RefSeq"/>
        </authorList>
    </citation>
    <scope>IDENTIFICATION</scope>
    <source>
        <tissue evidence="17">Leaf</tissue>
    </source>
</reference>
<dbReference type="Pfam" id="PF14008">
    <property type="entry name" value="Metallophos_C"/>
    <property type="match status" value="1"/>
</dbReference>
<keyword evidence="10" id="KW-0378">Hydrolase</keyword>
<sequence>MSSVDTVLIAKLHTLILSIIIPIFLLLSNTVAVPRSYSPNIHFRSSQIENNEIPHFRTLNRRQLIDCPFPNPYLEITVNTVSPLPDEIYINVTVSGVLKTSPKYWVAMVSPSHSSVKYCPLKDLLYKETGDFSDLPLLCHYPVKAAYLKNDPEFLPCKNKECKKRGVDGNCMVETCSASLTFHVINIRTDIQFVLFDNGFKAPCILKGTTPLPFANPNKPLYGHISSVNSAATSMRVTWVSGSIEPQQVEYGNGKSVTSTVGTFTQDDMCGDIAGKSPAEDFGWHDPGYIHTAVITGLQPSANFSYKYGSGAAGWSDNIQFRTPPAGGANDLKFLAFGDMGKAPRDSTLEHYIQPGSLSVVAAMAEEVATGKVDSIFHIGDISYATGFLVEWDYFLHLITPLASRVSYMTAIGNHERDYVNSGSVYITPDSGGECGVPYESYFQMPTSLKDKPWYSIEQGPVHFTVISTENNWRPGSEQYNWMKSDMASVDRRRTPWLVFTGHRPMYSSAKSALPSVDLSFVKYIEPLLVQNMVDLVLFGHVHNYERTCAIYRGKCMSKPLKDENGIDTFDNSKYKAPVQAVIGMAGFSLDEFSNFAPDWSLQRINKFGFARIHVTRKELKLEFVNSNTRQVEDSFRIIK</sequence>
<organism evidence="16 17">
    <name type="scientific">Spinacia oleracea</name>
    <name type="common">Spinach</name>
    <dbReference type="NCBI Taxonomy" id="3562"/>
    <lineage>
        <taxon>Eukaryota</taxon>
        <taxon>Viridiplantae</taxon>
        <taxon>Streptophyta</taxon>
        <taxon>Embryophyta</taxon>
        <taxon>Tracheophyta</taxon>
        <taxon>Spermatophyta</taxon>
        <taxon>Magnoliopsida</taxon>
        <taxon>eudicotyledons</taxon>
        <taxon>Gunneridae</taxon>
        <taxon>Pentapetalae</taxon>
        <taxon>Caryophyllales</taxon>
        <taxon>Chenopodiaceae</taxon>
        <taxon>Chenopodioideae</taxon>
        <taxon>Anserineae</taxon>
        <taxon>Spinacia</taxon>
    </lineage>
</organism>
<dbReference type="GO" id="GO:0003993">
    <property type="term" value="F:acid phosphatase activity"/>
    <property type="evidence" value="ECO:0007669"/>
    <property type="project" value="UniProtKB-EC"/>
</dbReference>
<evidence type="ECO:0000256" key="3">
    <source>
        <dbReference type="ARBA" id="ARBA00004613"/>
    </source>
</evidence>
<dbReference type="GO" id="GO:0005576">
    <property type="term" value="C:extracellular region"/>
    <property type="evidence" value="ECO:0007669"/>
    <property type="project" value="UniProtKB-SubCell"/>
</dbReference>
<evidence type="ECO:0000313" key="17">
    <source>
        <dbReference type="RefSeq" id="XP_021852453.1"/>
    </source>
</evidence>
<evidence type="ECO:0000259" key="14">
    <source>
        <dbReference type="Pfam" id="PF16656"/>
    </source>
</evidence>
<proteinExistence type="inferred from homology"/>
<dbReference type="Pfam" id="PF17808">
    <property type="entry name" value="fn3_PAP"/>
    <property type="match status" value="1"/>
</dbReference>
<evidence type="ECO:0000256" key="2">
    <source>
        <dbReference type="ARBA" id="ARBA00001962"/>
    </source>
</evidence>
<dbReference type="InterPro" id="IPR008963">
    <property type="entry name" value="Purple_acid_Pase-like_N"/>
</dbReference>
<evidence type="ECO:0000259" key="13">
    <source>
        <dbReference type="Pfam" id="PF14008"/>
    </source>
</evidence>
<dbReference type="OrthoDB" id="45007at2759"/>
<dbReference type="PANTHER" id="PTHR45778:SF3">
    <property type="entry name" value="PURPLE ACID PHOSPHATASE"/>
    <property type="match status" value="1"/>
</dbReference>
<accession>A0A9R0IP44</accession>
<evidence type="ECO:0000256" key="6">
    <source>
        <dbReference type="ARBA" id="ARBA00022525"/>
    </source>
</evidence>
<dbReference type="Pfam" id="PF16656">
    <property type="entry name" value="Pur_ac_phosph_N"/>
    <property type="match status" value="1"/>
</dbReference>
<comment type="catalytic activity">
    <reaction evidence="10">
        <text>a phosphate monoester + H2O = an alcohol + phosphate</text>
        <dbReference type="Rhea" id="RHEA:15017"/>
        <dbReference type="ChEBI" id="CHEBI:15377"/>
        <dbReference type="ChEBI" id="CHEBI:30879"/>
        <dbReference type="ChEBI" id="CHEBI:43474"/>
        <dbReference type="ChEBI" id="CHEBI:67140"/>
        <dbReference type="EC" id="3.1.3.2"/>
    </reaction>
</comment>
<comment type="subunit">
    <text evidence="5">Homodimer.</text>
</comment>
<keyword evidence="6" id="KW-0964">Secreted</keyword>
<evidence type="ECO:0000259" key="15">
    <source>
        <dbReference type="Pfam" id="PF17808"/>
    </source>
</evidence>
<evidence type="ECO:0000256" key="11">
    <source>
        <dbReference type="SAM" id="Phobius"/>
    </source>
</evidence>
<name>A0A9R0IP44_SPIOL</name>
<dbReference type="RefSeq" id="XP_021852453.1">
    <property type="nucleotide sequence ID" value="XM_021996761.2"/>
</dbReference>
<feature type="transmembrane region" description="Helical" evidence="11">
    <location>
        <begin position="12"/>
        <end position="32"/>
    </location>
</feature>
<dbReference type="PANTHER" id="PTHR45778">
    <property type="entry name" value="PURPLE ACID PHOSPHATASE-RELATED"/>
    <property type="match status" value="1"/>
</dbReference>
<evidence type="ECO:0000259" key="12">
    <source>
        <dbReference type="Pfam" id="PF00149"/>
    </source>
</evidence>
<evidence type="ECO:0000256" key="10">
    <source>
        <dbReference type="RuleBase" id="RU361203"/>
    </source>
</evidence>
<evidence type="ECO:0000256" key="5">
    <source>
        <dbReference type="ARBA" id="ARBA00011738"/>
    </source>
</evidence>
<dbReference type="CDD" id="cd00839">
    <property type="entry name" value="MPP_PAPs"/>
    <property type="match status" value="1"/>
</dbReference>
<evidence type="ECO:0000256" key="1">
    <source>
        <dbReference type="ARBA" id="ARBA00001947"/>
    </source>
</evidence>
<dbReference type="SUPFAM" id="SSF56300">
    <property type="entry name" value="Metallo-dependent phosphatases"/>
    <property type="match status" value="1"/>
</dbReference>
<reference evidence="16" key="1">
    <citation type="journal article" date="2021" name="Nat. Commun.">
        <title>Genomic analyses provide insights into spinach domestication and the genetic basis of agronomic traits.</title>
        <authorList>
            <person name="Cai X."/>
            <person name="Sun X."/>
            <person name="Xu C."/>
            <person name="Sun H."/>
            <person name="Wang X."/>
            <person name="Ge C."/>
            <person name="Zhang Z."/>
            <person name="Wang Q."/>
            <person name="Fei Z."/>
            <person name="Jiao C."/>
            <person name="Wang Q."/>
        </authorList>
    </citation>
    <scope>NUCLEOTIDE SEQUENCE [LARGE SCALE GENOMIC DNA]</scope>
    <source>
        <strain evidence="16">cv. Varoflay</strain>
    </source>
</reference>
<protein>
    <recommendedName>
        <fullName evidence="10">Purple acid phosphatase</fullName>
        <ecNumber evidence="10">3.1.3.2</ecNumber>
    </recommendedName>
</protein>
<keyword evidence="11" id="KW-1133">Transmembrane helix</keyword>